<keyword evidence="3" id="KW-1185">Reference proteome</keyword>
<sequence>MTSTPSLPDPAGAGQPIVLPANGTTVAAEDLQARFVHAADANADMTIDASQVENVGQAMLQLLVAARAHAQAEGLHFAINAPSEAFLARVAACRLGEPLGLEMEKEREQ</sequence>
<dbReference type="KEGG" id="schy:GVO57_01705"/>
<reference evidence="2 3" key="1">
    <citation type="submission" date="2020-01" db="EMBL/GenBank/DDBJ databases">
        <title>Sphingomonas sp. C33 whole genome sequece.</title>
        <authorList>
            <person name="Park C."/>
        </authorList>
    </citation>
    <scope>NUCLEOTIDE SEQUENCE [LARGE SCALE GENOMIC DNA]</scope>
    <source>
        <strain evidence="2 3">C33</strain>
    </source>
</reference>
<evidence type="ECO:0000313" key="3">
    <source>
        <dbReference type="Proteomes" id="UP000464468"/>
    </source>
</evidence>
<dbReference type="InterPro" id="IPR036513">
    <property type="entry name" value="STAS_dom_sf"/>
</dbReference>
<accession>A0A7Z2S7M1</accession>
<organism evidence="2 3">
    <name type="scientific">Sphingomonas changnyeongensis</name>
    <dbReference type="NCBI Taxonomy" id="2698679"/>
    <lineage>
        <taxon>Bacteria</taxon>
        <taxon>Pseudomonadati</taxon>
        <taxon>Pseudomonadota</taxon>
        <taxon>Alphaproteobacteria</taxon>
        <taxon>Sphingomonadales</taxon>
        <taxon>Sphingomonadaceae</taxon>
        <taxon>Sphingomonas</taxon>
    </lineage>
</organism>
<evidence type="ECO:0000259" key="1">
    <source>
        <dbReference type="Pfam" id="PF13466"/>
    </source>
</evidence>
<feature type="domain" description="MlaB-like STAS" evidence="1">
    <location>
        <begin position="24"/>
        <end position="93"/>
    </location>
</feature>
<name>A0A7Z2S7M1_9SPHN</name>
<proteinExistence type="predicted"/>
<dbReference type="InterPro" id="IPR058548">
    <property type="entry name" value="MlaB-like_STAS"/>
</dbReference>
<gene>
    <name evidence="2" type="ORF">GVO57_01705</name>
</gene>
<dbReference type="Pfam" id="PF13466">
    <property type="entry name" value="STAS_2"/>
    <property type="match status" value="1"/>
</dbReference>
<dbReference type="Gene3D" id="3.30.750.24">
    <property type="entry name" value="STAS domain"/>
    <property type="match status" value="1"/>
</dbReference>
<dbReference type="Proteomes" id="UP000464468">
    <property type="component" value="Chromosome"/>
</dbReference>
<dbReference type="EMBL" id="CP047895">
    <property type="protein sequence ID" value="QHL89772.1"/>
    <property type="molecule type" value="Genomic_DNA"/>
</dbReference>
<dbReference type="AlphaFoldDB" id="A0A7Z2S7M1"/>
<protein>
    <submittedName>
        <fullName evidence="2">STAS domain-containing protein</fullName>
    </submittedName>
</protein>
<evidence type="ECO:0000313" key="2">
    <source>
        <dbReference type="EMBL" id="QHL89772.1"/>
    </source>
</evidence>
<dbReference type="SUPFAM" id="SSF52091">
    <property type="entry name" value="SpoIIaa-like"/>
    <property type="match status" value="1"/>
</dbReference>